<evidence type="ECO:0000313" key="5">
    <source>
        <dbReference type="Proteomes" id="UP000321514"/>
    </source>
</evidence>
<accession>A0A511TDM5</accession>
<evidence type="ECO:0000313" key="4">
    <source>
        <dbReference type="Proteomes" id="UP000183760"/>
    </source>
</evidence>
<dbReference type="Proteomes" id="UP000183760">
    <property type="component" value="Unassembled WGS sequence"/>
</dbReference>
<proteinExistence type="predicted"/>
<dbReference type="RefSeq" id="WP_074957069.1">
    <property type="nucleotide sequence ID" value="NZ_BJXR01000059.1"/>
</dbReference>
<dbReference type="EMBL" id="FOIB01000007">
    <property type="protein sequence ID" value="SEU27288.1"/>
    <property type="molecule type" value="Genomic_DNA"/>
</dbReference>
<keyword evidence="4" id="KW-1185">Reference proteome</keyword>
<sequence>MLMSCSQWACAARTRCGASYCETDETCCNDSCGICTPKGVGCILPYCSEGPGEMCASPHPAANLYNHVDVRAGLAHQKLRPEAAPDISYGGRFAHAELQQKLLSDVMLRGRLSVSRSDSAPALDPGDPGRTAWSAGTGASVALPAPWSFMPSVASLDVEANEGRGFASQLTPTVLGDRGIGAVAPALTWWFVPFGKLPLTVHTRYVHTQVNGPGDMGLLESGVSAVPLHALDFPYLRLGYRYGHELTRGSFREHEVGVSAWWQWNFLHVGAEGAARFSQLSPSLSARGLSAALRLEIYWDILDHST</sequence>
<name>A0A511TDM5_MYXFU</name>
<protein>
    <submittedName>
        <fullName evidence="2">Uncharacterized protein</fullName>
    </submittedName>
</protein>
<evidence type="ECO:0000256" key="1">
    <source>
        <dbReference type="SAM" id="MobiDB-lite"/>
    </source>
</evidence>
<reference evidence="3 4" key="1">
    <citation type="submission" date="2016-10" db="EMBL/GenBank/DDBJ databases">
        <authorList>
            <person name="Varghese N."/>
            <person name="Submissions S."/>
        </authorList>
    </citation>
    <scope>NUCLEOTIDE SEQUENCE [LARGE SCALE GENOMIC DNA]</scope>
    <source>
        <strain evidence="3 4">DSM 16525</strain>
    </source>
</reference>
<feature type="region of interest" description="Disordered" evidence="1">
    <location>
        <begin position="116"/>
        <end position="135"/>
    </location>
</feature>
<reference evidence="2 5" key="2">
    <citation type="submission" date="2019-07" db="EMBL/GenBank/DDBJ databases">
        <title>Whole genome shotgun sequence of Myxococcus fulvus NBRC 100333.</title>
        <authorList>
            <person name="Hosoyama A."/>
            <person name="Uohara A."/>
            <person name="Ohji S."/>
            <person name="Ichikawa N."/>
        </authorList>
    </citation>
    <scope>NUCLEOTIDE SEQUENCE [LARGE SCALE GENOMIC DNA]</scope>
    <source>
        <strain evidence="2 5">NBRC 100333</strain>
    </source>
</reference>
<evidence type="ECO:0000313" key="3">
    <source>
        <dbReference type="EMBL" id="SEU27288.1"/>
    </source>
</evidence>
<dbReference type="OrthoDB" id="8562597at2"/>
<gene>
    <name evidence="2" type="ORF">MFU01_73060</name>
    <name evidence="3" type="ORF">SAMN05443572_107425</name>
</gene>
<evidence type="ECO:0000313" key="2">
    <source>
        <dbReference type="EMBL" id="GEN12269.1"/>
    </source>
</evidence>
<dbReference type="Proteomes" id="UP000321514">
    <property type="component" value="Unassembled WGS sequence"/>
</dbReference>
<comment type="caution">
    <text evidence="2">The sequence shown here is derived from an EMBL/GenBank/DDBJ whole genome shotgun (WGS) entry which is preliminary data.</text>
</comment>
<dbReference type="AlphaFoldDB" id="A0A511TDM5"/>
<dbReference type="EMBL" id="BJXR01000059">
    <property type="protein sequence ID" value="GEN12269.1"/>
    <property type="molecule type" value="Genomic_DNA"/>
</dbReference>
<organism evidence="2 5">
    <name type="scientific">Myxococcus fulvus</name>
    <dbReference type="NCBI Taxonomy" id="33"/>
    <lineage>
        <taxon>Bacteria</taxon>
        <taxon>Pseudomonadati</taxon>
        <taxon>Myxococcota</taxon>
        <taxon>Myxococcia</taxon>
        <taxon>Myxococcales</taxon>
        <taxon>Cystobacterineae</taxon>
        <taxon>Myxococcaceae</taxon>
        <taxon>Myxococcus</taxon>
    </lineage>
</organism>